<dbReference type="InterPro" id="IPR000527">
    <property type="entry name" value="Flag_Lring"/>
</dbReference>
<evidence type="ECO:0000313" key="9">
    <source>
        <dbReference type="EMBL" id="SDH80850.1"/>
    </source>
</evidence>
<keyword evidence="5 7" id="KW-0975">Bacterial flagellum</keyword>
<evidence type="ECO:0000256" key="6">
    <source>
        <dbReference type="ARBA" id="ARBA00023237"/>
    </source>
</evidence>
<evidence type="ECO:0000256" key="5">
    <source>
        <dbReference type="ARBA" id="ARBA00023143"/>
    </source>
</evidence>
<keyword evidence="6 7" id="KW-0998">Cell outer membrane</keyword>
<keyword evidence="4 7" id="KW-0472">Membrane</keyword>
<evidence type="ECO:0000256" key="4">
    <source>
        <dbReference type="ARBA" id="ARBA00023136"/>
    </source>
</evidence>
<evidence type="ECO:0000256" key="1">
    <source>
        <dbReference type="ARBA" id="ARBA00002591"/>
    </source>
</evidence>
<comment type="subcellular location">
    <subcellularLocation>
        <location evidence="7">Cell outer membrane</location>
    </subcellularLocation>
    <subcellularLocation>
        <location evidence="7">Bacterial flagellum basal body</location>
    </subcellularLocation>
</comment>
<dbReference type="STRING" id="83401.SAMN05421742_1144"/>
<comment type="subunit">
    <text evidence="7">The basal body constitutes a major portion of the flagellar organelle and consists of four rings (L,P,S, and M) mounted on a central rod.</text>
</comment>
<keyword evidence="10" id="KW-1185">Reference proteome</keyword>
<dbReference type="GO" id="GO:0071973">
    <property type="term" value="P:bacterial-type flagellum-dependent cell motility"/>
    <property type="evidence" value="ECO:0007669"/>
    <property type="project" value="InterPro"/>
</dbReference>
<accession>A0A1G8FFF8</accession>
<dbReference type="GO" id="GO:0009427">
    <property type="term" value="C:bacterial-type flagellum basal body, distal rod, L ring"/>
    <property type="evidence" value="ECO:0007669"/>
    <property type="project" value="InterPro"/>
</dbReference>
<evidence type="ECO:0000256" key="2">
    <source>
        <dbReference type="ARBA" id="ARBA00006929"/>
    </source>
</evidence>
<dbReference type="HAMAP" id="MF_00415">
    <property type="entry name" value="FlgH"/>
    <property type="match status" value="1"/>
</dbReference>
<dbReference type="PANTHER" id="PTHR34933">
    <property type="entry name" value="FLAGELLAR L-RING PROTEIN"/>
    <property type="match status" value="1"/>
</dbReference>
<dbReference type="Pfam" id="PF02107">
    <property type="entry name" value="FlgH"/>
    <property type="match status" value="1"/>
</dbReference>
<comment type="function">
    <text evidence="1 7">Assembles around the rod to form the L-ring and probably protects the motor/basal body from shearing forces during rotation.</text>
</comment>
<organism evidence="9 10">
    <name type="scientific">Roseospirillum parvum</name>
    <dbReference type="NCBI Taxonomy" id="83401"/>
    <lineage>
        <taxon>Bacteria</taxon>
        <taxon>Pseudomonadati</taxon>
        <taxon>Pseudomonadota</taxon>
        <taxon>Alphaproteobacteria</taxon>
        <taxon>Rhodospirillales</taxon>
        <taxon>Rhodospirillaceae</taxon>
        <taxon>Roseospirillum</taxon>
    </lineage>
</organism>
<evidence type="ECO:0000256" key="3">
    <source>
        <dbReference type="ARBA" id="ARBA00022729"/>
    </source>
</evidence>
<dbReference type="OrthoDB" id="9789227at2"/>
<protein>
    <recommendedName>
        <fullName evidence="7">Flagellar L-ring protein</fullName>
    </recommendedName>
    <alternativeName>
        <fullName evidence="7">Basal body L-ring protein</fullName>
    </alternativeName>
</protein>
<name>A0A1G8FFF8_9PROT</name>
<dbReference type="PRINTS" id="PR01008">
    <property type="entry name" value="FLGLRINGFLGH"/>
</dbReference>
<dbReference type="Proteomes" id="UP000217076">
    <property type="component" value="Unassembled WGS sequence"/>
</dbReference>
<keyword evidence="9" id="KW-0282">Flagellum</keyword>
<proteinExistence type="inferred from homology"/>
<feature type="compositionally biased region" description="Basic residues" evidence="8">
    <location>
        <begin position="1"/>
        <end position="27"/>
    </location>
</feature>
<dbReference type="NCBIfam" id="NF001305">
    <property type="entry name" value="PRK00249.1-5"/>
    <property type="match status" value="1"/>
</dbReference>
<comment type="similarity">
    <text evidence="2 7">Belongs to the FlgH family.</text>
</comment>
<evidence type="ECO:0000256" key="7">
    <source>
        <dbReference type="HAMAP-Rule" id="MF_00415"/>
    </source>
</evidence>
<dbReference type="PANTHER" id="PTHR34933:SF1">
    <property type="entry name" value="FLAGELLAR L-RING PROTEIN"/>
    <property type="match status" value="1"/>
</dbReference>
<feature type="region of interest" description="Disordered" evidence="8">
    <location>
        <begin position="1"/>
        <end position="30"/>
    </location>
</feature>
<keyword evidence="9" id="KW-0969">Cilium</keyword>
<sequence>MSRHPSHHPSRHPSHRPSRHPSHRPSRHPPAVARLLPLGFLLAAAVMLSGCNALQRLTEVGEAPKMTQIEDPTRTRDYRPVTMPMPRPQSEAPLANSLWRPGARGFFRDQRAGEVGDILTVIVSIEDNAVFSNTTRRTRQNVSESAGLTNFLGLETKALRAVLPDDFNNTSLVDAESGSDHEGTGSINRSESLSLRLAALVTQILPNGNLVITGSQETRVNNELRALTVTGVIRPEDITNSNTISWDQIAEARISYGGRGTISDVQQPRYGQQIFDIIFPF</sequence>
<dbReference type="RefSeq" id="WP_092621575.1">
    <property type="nucleotide sequence ID" value="NZ_FNCV01000014.1"/>
</dbReference>
<reference evidence="10" key="1">
    <citation type="submission" date="2016-10" db="EMBL/GenBank/DDBJ databases">
        <authorList>
            <person name="Varghese N."/>
            <person name="Submissions S."/>
        </authorList>
    </citation>
    <scope>NUCLEOTIDE SEQUENCE [LARGE SCALE GENOMIC DNA]</scope>
    <source>
        <strain evidence="10">930I</strain>
    </source>
</reference>
<dbReference type="AlphaFoldDB" id="A0A1G8FFF8"/>
<evidence type="ECO:0000256" key="8">
    <source>
        <dbReference type="SAM" id="MobiDB-lite"/>
    </source>
</evidence>
<dbReference type="GO" id="GO:0003774">
    <property type="term" value="F:cytoskeletal motor activity"/>
    <property type="evidence" value="ECO:0007669"/>
    <property type="project" value="InterPro"/>
</dbReference>
<gene>
    <name evidence="7" type="primary">flgH</name>
    <name evidence="9" type="ORF">SAMN05421742_1144</name>
</gene>
<dbReference type="GO" id="GO:0009279">
    <property type="term" value="C:cell outer membrane"/>
    <property type="evidence" value="ECO:0007669"/>
    <property type="project" value="UniProtKB-SubCell"/>
</dbReference>
<keyword evidence="9" id="KW-0966">Cell projection</keyword>
<keyword evidence="3" id="KW-0732">Signal</keyword>
<evidence type="ECO:0000313" key="10">
    <source>
        <dbReference type="Proteomes" id="UP000217076"/>
    </source>
</evidence>
<dbReference type="EMBL" id="FNCV01000014">
    <property type="protein sequence ID" value="SDH80850.1"/>
    <property type="molecule type" value="Genomic_DNA"/>
</dbReference>